<feature type="domain" description="AAA+ ATPase" evidence="5">
    <location>
        <begin position="292"/>
        <end position="564"/>
    </location>
</feature>
<dbReference type="InterPro" id="IPR003593">
    <property type="entry name" value="AAA+_ATPase"/>
</dbReference>
<evidence type="ECO:0000259" key="5">
    <source>
        <dbReference type="SMART" id="SM00382"/>
    </source>
</evidence>
<keyword evidence="7" id="KW-1185">Reference proteome</keyword>
<keyword evidence="2" id="KW-0547">Nucleotide-binding</keyword>
<dbReference type="PROSITE" id="PS00674">
    <property type="entry name" value="AAA"/>
    <property type="match status" value="1"/>
</dbReference>
<dbReference type="AlphaFoldDB" id="A0A0D3L107"/>
<dbReference type="HOGENOM" id="CLU_020835_0_0_1"/>
<dbReference type="Pfam" id="PF00004">
    <property type="entry name" value="AAA"/>
    <property type="match status" value="2"/>
</dbReference>
<dbReference type="RefSeq" id="XP_005794121.1">
    <property type="nucleotide sequence ID" value="XM_005794064.1"/>
</dbReference>
<evidence type="ECO:0000256" key="2">
    <source>
        <dbReference type="RuleBase" id="RU003651"/>
    </source>
</evidence>
<evidence type="ECO:0000256" key="3">
    <source>
        <dbReference type="SAM" id="MobiDB-lite"/>
    </source>
</evidence>
<dbReference type="GeneID" id="17286962"/>
<dbReference type="KEGG" id="ehx:EMIHUDRAFT_431771"/>
<dbReference type="EnsemblProtists" id="EOD41692">
    <property type="protein sequence ID" value="EOD41692"/>
    <property type="gene ID" value="EMIHUDRAFT_431771"/>
</dbReference>
<organism evidence="6 7">
    <name type="scientific">Emiliania huxleyi (strain CCMP1516)</name>
    <dbReference type="NCBI Taxonomy" id="280463"/>
    <lineage>
        <taxon>Eukaryota</taxon>
        <taxon>Haptista</taxon>
        <taxon>Haptophyta</taxon>
        <taxon>Prymnesiophyceae</taxon>
        <taxon>Isochrysidales</taxon>
        <taxon>Noelaerhabdaceae</taxon>
        <taxon>Emiliania</taxon>
    </lineage>
</organism>
<feature type="region of interest" description="Disordered" evidence="3">
    <location>
        <begin position="444"/>
        <end position="483"/>
    </location>
</feature>
<evidence type="ECO:0000313" key="6">
    <source>
        <dbReference type="EnsemblProtists" id="EOD41692"/>
    </source>
</evidence>
<keyword evidence="2" id="KW-0067">ATP-binding</keyword>
<dbReference type="Proteomes" id="UP000013827">
    <property type="component" value="Unassembled WGS sequence"/>
</dbReference>
<feature type="compositionally biased region" description="Basic and acidic residues" evidence="3">
    <location>
        <begin position="454"/>
        <end position="467"/>
    </location>
</feature>
<feature type="region of interest" description="Disordered" evidence="3">
    <location>
        <begin position="406"/>
        <end position="429"/>
    </location>
</feature>
<dbReference type="GO" id="GO:0016887">
    <property type="term" value="F:ATP hydrolysis activity"/>
    <property type="evidence" value="ECO:0007669"/>
    <property type="project" value="InterPro"/>
</dbReference>
<dbReference type="OMA" id="MYSLRTG"/>
<dbReference type="InterPro" id="IPR003960">
    <property type="entry name" value="ATPase_AAA_CS"/>
</dbReference>
<proteinExistence type="inferred from homology"/>
<dbReference type="SMART" id="SM00382">
    <property type="entry name" value="AAA"/>
    <property type="match status" value="1"/>
</dbReference>
<name>A0A0D3L107_EMIH1</name>
<dbReference type="STRING" id="2903.R1E2P2"/>
<sequence>MADDGPLDAMTTQVGFMNALRTGNIVLDMILCMIVPIIFGGIGSVFRETLPLVRRLQHDWRHRDRVERVIEHKRRVNNWGYSFGAQTSDHLLQKAIMLYLSKHDPGKHKKAIVTLANLKETGGRRAGDSDDDSDCSDYGGESLKRLEPSTLPPEDVEVEVGGGVKLLKQLQVDGGGEKSCTTETSTIILSASGPRAEEAINAFISRAFEWYRVNVEQKKDETRYFFIMVRPKAAGGDGEPPPGATKRLYKRYALSDEKTFSSLFFPEKPNLLYLLDHFMKKTGKFAVPGFPHKLGLLLYGPPGTGKTSLIKAIAHYTGRHIVSVPLSKIKTNQELTDIMFDQAANVVNTAKSGDDDSADFPQSLEFAKVIFVMEDVDAASKVVHRRAPAAAATRTVTRTVVRNATNASTAAGTMPSRQATAVASPGAASPLEAGAPQWLAPLLPARGLSRQPSGRREAEKEAEKEADGADGAEAVESAETGAVEEVEEVVTVMEEGPPKKEDRLKSLLEEEDRLDLAGLLNVLDGVVDSPNRIVIMTTNHPEKLDPALIRPGRINKKMLLGYLLLPEAEKMVEHYFGDMSESQRLKLGMMFTPNVFTPAQVEQLCAEHDTVDEFLLGLHTLVAQEY</sequence>
<dbReference type="InterPro" id="IPR050747">
    <property type="entry name" value="Mitochondrial_chaperone_BCS1"/>
</dbReference>
<reference evidence="6" key="2">
    <citation type="submission" date="2024-10" db="UniProtKB">
        <authorList>
            <consortium name="EnsemblProtists"/>
        </authorList>
    </citation>
    <scope>IDENTIFICATION</scope>
</reference>
<dbReference type="PaxDb" id="2903-EOD41692"/>
<dbReference type="PANTHER" id="PTHR23070">
    <property type="entry name" value="BCS1 AAA-TYPE ATPASE"/>
    <property type="match status" value="1"/>
</dbReference>
<keyword evidence="4" id="KW-1133">Transmembrane helix</keyword>
<dbReference type="eggNOG" id="KOG0743">
    <property type="taxonomic scope" value="Eukaryota"/>
</dbReference>
<dbReference type="SUPFAM" id="SSF52540">
    <property type="entry name" value="P-loop containing nucleoside triphosphate hydrolases"/>
    <property type="match status" value="1"/>
</dbReference>
<evidence type="ECO:0000256" key="4">
    <source>
        <dbReference type="SAM" id="Phobius"/>
    </source>
</evidence>
<accession>A0A0D3L107</accession>
<dbReference type="InterPro" id="IPR027417">
    <property type="entry name" value="P-loop_NTPase"/>
</dbReference>
<dbReference type="InterPro" id="IPR003959">
    <property type="entry name" value="ATPase_AAA_core"/>
</dbReference>
<feature type="transmembrane region" description="Helical" evidence="4">
    <location>
        <begin position="25"/>
        <end position="46"/>
    </location>
</feature>
<feature type="compositionally biased region" description="Low complexity" evidence="3">
    <location>
        <begin position="469"/>
        <end position="481"/>
    </location>
</feature>
<evidence type="ECO:0000256" key="1">
    <source>
        <dbReference type="ARBA" id="ARBA00007448"/>
    </source>
</evidence>
<keyword evidence="4" id="KW-0472">Membrane</keyword>
<dbReference type="Gene3D" id="3.40.50.300">
    <property type="entry name" value="P-loop containing nucleotide triphosphate hydrolases"/>
    <property type="match status" value="2"/>
</dbReference>
<comment type="similarity">
    <text evidence="1">Belongs to the AAA ATPase family. BCS1 subfamily.</text>
</comment>
<evidence type="ECO:0000313" key="7">
    <source>
        <dbReference type="Proteomes" id="UP000013827"/>
    </source>
</evidence>
<keyword evidence="4" id="KW-0812">Transmembrane</keyword>
<reference evidence="7" key="1">
    <citation type="journal article" date="2013" name="Nature">
        <title>Pan genome of the phytoplankton Emiliania underpins its global distribution.</title>
        <authorList>
            <person name="Read B.A."/>
            <person name="Kegel J."/>
            <person name="Klute M.J."/>
            <person name="Kuo A."/>
            <person name="Lefebvre S.C."/>
            <person name="Maumus F."/>
            <person name="Mayer C."/>
            <person name="Miller J."/>
            <person name="Monier A."/>
            <person name="Salamov A."/>
            <person name="Young J."/>
            <person name="Aguilar M."/>
            <person name="Claverie J.M."/>
            <person name="Frickenhaus S."/>
            <person name="Gonzalez K."/>
            <person name="Herman E.K."/>
            <person name="Lin Y.C."/>
            <person name="Napier J."/>
            <person name="Ogata H."/>
            <person name="Sarno A.F."/>
            <person name="Shmutz J."/>
            <person name="Schroeder D."/>
            <person name="de Vargas C."/>
            <person name="Verret F."/>
            <person name="von Dassow P."/>
            <person name="Valentin K."/>
            <person name="Van de Peer Y."/>
            <person name="Wheeler G."/>
            <person name="Dacks J.B."/>
            <person name="Delwiche C.F."/>
            <person name="Dyhrman S.T."/>
            <person name="Glockner G."/>
            <person name="John U."/>
            <person name="Richards T."/>
            <person name="Worden A.Z."/>
            <person name="Zhang X."/>
            <person name="Grigoriev I.V."/>
            <person name="Allen A.E."/>
            <person name="Bidle K."/>
            <person name="Borodovsky M."/>
            <person name="Bowler C."/>
            <person name="Brownlee C."/>
            <person name="Cock J.M."/>
            <person name="Elias M."/>
            <person name="Gladyshev V.N."/>
            <person name="Groth M."/>
            <person name="Guda C."/>
            <person name="Hadaegh A."/>
            <person name="Iglesias-Rodriguez M.D."/>
            <person name="Jenkins J."/>
            <person name="Jones B.M."/>
            <person name="Lawson T."/>
            <person name="Leese F."/>
            <person name="Lindquist E."/>
            <person name="Lobanov A."/>
            <person name="Lomsadze A."/>
            <person name="Malik S.B."/>
            <person name="Marsh M.E."/>
            <person name="Mackinder L."/>
            <person name="Mock T."/>
            <person name="Mueller-Roeber B."/>
            <person name="Pagarete A."/>
            <person name="Parker M."/>
            <person name="Probert I."/>
            <person name="Quesneville H."/>
            <person name="Raines C."/>
            <person name="Rensing S.A."/>
            <person name="Riano-Pachon D.M."/>
            <person name="Richier S."/>
            <person name="Rokitta S."/>
            <person name="Shiraiwa Y."/>
            <person name="Soanes D.M."/>
            <person name="van der Giezen M."/>
            <person name="Wahlund T.M."/>
            <person name="Williams B."/>
            <person name="Wilson W."/>
            <person name="Wolfe G."/>
            <person name="Wurch L.L."/>
        </authorList>
    </citation>
    <scope>NUCLEOTIDE SEQUENCE</scope>
</reference>
<feature type="compositionally biased region" description="Polar residues" evidence="3">
    <location>
        <begin position="408"/>
        <end position="421"/>
    </location>
</feature>
<dbReference type="GO" id="GO:0005524">
    <property type="term" value="F:ATP binding"/>
    <property type="evidence" value="ECO:0007669"/>
    <property type="project" value="UniProtKB-KW"/>
</dbReference>
<feature type="region of interest" description="Disordered" evidence="3">
    <location>
        <begin position="122"/>
        <end position="151"/>
    </location>
</feature>
<protein>
    <recommendedName>
        <fullName evidence="5">AAA+ ATPase domain-containing protein</fullName>
    </recommendedName>
</protein>